<dbReference type="RefSeq" id="WP_306270764.1">
    <property type="nucleotide sequence ID" value="NZ_CP130472.1"/>
</dbReference>
<dbReference type="InterPro" id="IPR046674">
    <property type="entry name" value="DUF6544"/>
</dbReference>
<dbReference type="AlphaFoldDB" id="A0AAJ6HRM1"/>
<protein>
    <submittedName>
        <fullName evidence="1">Uncharacterized protein</fullName>
    </submittedName>
</protein>
<organism evidence="1 2">
    <name type="scientific">Micromonospora profundi</name>
    <dbReference type="NCBI Taxonomy" id="1420889"/>
    <lineage>
        <taxon>Bacteria</taxon>
        <taxon>Bacillati</taxon>
        <taxon>Actinomycetota</taxon>
        <taxon>Actinomycetes</taxon>
        <taxon>Micromonosporales</taxon>
        <taxon>Micromonosporaceae</taxon>
        <taxon>Micromonospora</taxon>
    </lineage>
</organism>
<name>A0AAJ6HRM1_9ACTN</name>
<proteinExistence type="predicted"/>
<keyword evidence="2" id="KW-1185">Reference proteome</keyword>
<gene>
    <name evidence="1" type="ORF">Q3V37_18130</name>
</gene>
<dbReference type="Proteomes" id="UP001235874">
    <property type="component" value="Chromosome"/>
</dbReference>
<evidence type="ECO:0000313" key="1">
    <source>
        <dbReference type="EMBL" id="WLS43328.1"/>
    </source>
</evidence>
<sequence>MVERYLKRAVSDRDRVPQLVRVTQQGRMRTKPGGRWMRFHATEDLQVRSVAFSWRARFTGALSMLTAVDQYAAGAGRLRVRLLGVVPVVSASGPATARAQAQRYLSELFWAPHALAANPDLRWQELCEHAVEVTTVVAGSPVGIRIDFDDAGDISTVSTPTRARLVAGTAVDTAWAGRVADFATIGGIRVPTRAEVGWELPDGPFVYWQGTVSDVVLRYT</sequence>
<dbReference type="EMBL" id="CP130472">
    <property type="protein sequence ID" value="WLS43328.1"/>
    <property type="molecule type" value="Genomic_DNA"/>
</dbReference>
<accession>A0AAJ6HRM1</accession>
<evidence type="ECO:0000313" key="2">
    <source>
        <dbReference type="Proteomes" id="UP001235874"/>
    </source>
</evidence>
<dbReference type="KEGG" id="mprn:Q3V37_18130"/>
<dbReference type="Pfam" id="PF20181">
    <property type="entry name" value="DUF6544"/>
    <property type="match status" value="1"/>
</dbReference>
<reference evidence="1 2" key="1">
    <citation type="submission" date="2023-07" db="EMBL/GenBank/DDBJ databases">
        <title>Micromonospora profundi TRM 95458 converts glycerol to a new osmotic compound.</title>
        <authorList>
            <person name="Lu D."/>
        </authorList>
    </citation>
    <scope>NUCLEOTIDE SEQUENCE [LARGE SCALE GENOMIC DNA]</scope>
    <source>
        <strain evidence="1 2">TRM95458</strain>
    </source>
</reference>